<dbReference type="EMBL" id="HACG01015665">
    <property type="protein sequence ID" value="CEK62530.1"/>
    <property type="molecule type" value="Transcribed_RNA"/>
</dbReference>
<accession>A0A0B6Z4A6</accession>
<proteinExistence type="predicted"/>
<name>A0A0B6Z4A6_9EUPU</name>
<protein>
    <submittedName>
        <fullName evidence="1">Uncharacterized protein</fullName>
    </submittedName>
</protein>
<gene>
    <name evidence="1" type="primary">ORF45419</name>
</gene>
<reference evidence="1" key="1">
    <citation type="submission" date="2014-12" db="EMBL/GenBank/DDBJ databases">
        <title>Insight into the proteome of Arion vulgaris.</title>
        <authorList>
            <person name="Aradska J."/>
            <person name="Bulat T."/>
            <person name="Smidak R."/>
            <person name="Sarate P."/>
            <person name="Gangsoo J."/>
            <person name="Sialana F."/>
            <person name="Bilban M."/>
            <person name="Lubec G."/>
        </authorList>
    </citation>
    <scope>NUCLEOTIDE SEQUENCE</scope>
    <source>
        <tissue evidence="1">Skin</tissue>
    </source>
</reference>
<organism evidence="1">
    <name type="scientific">Arion vulgaris</name>
    <dbReference type="NCBI Taxonomy" id="1028688"/>
    <lineage>
        <taxon>Eukaryota</taxon>
        <taxon>Metazoa</taxon>
        <taxon>Spiralia</taxon>
        <taxon>Lophotrochozoa</taxon>
        <taxon>Mollusca</taxon>
        <taxon>Gastropoda</taxon>
        <taxon>Heterobranchia</taxon>
        <taxon>Euthyneura</taxon>
        <taxon>Panpulmonata</taxon>
        <taxon>Eupulmonata</taxon>
        <taxon>Stylommatophora</taxon>
        <taxon>Helicina</taxon>
        <taxon>Arionoidea</taxon>
        <taxon>Arionidae</taxon>
        <taxon>Arion</taxon>
    </lineage>
</organism>
<dbReference type="AlphaFoldDB" id="A0A0B6Z4A6"/>
<sequence>EILTLMGNNSVVCQVASRPRPISLTELSLQNNGTYRQSQVTIVYESENLLAPQQQVRFSHCQSTENQETYYSHEIEDALQDMKLVLATWTDLKV</sequence>
<feature type="non-terminal residue" evidence="1">
    <location>
        <position position="1"/>
    </location>
</feature>
<evidence type="ECO:0000313" key="1">
    <source>
        <dbReference type="EMBL" id="CEK62530.1"/>
    </source>
</evidence>